<feature type="compositionally biased region" description="Polar residues" evidence="2">
    <location>
        <begin position="342"/>
        <end position="370"/>
    </location>
</feature>
<reference evidence="3" key="1">
    <citation type="submission" date="2020-04" db="EMBL/GenBank/DDBJ databases">
        <authorList>
            <person name="Alioto T."/>
            <person name="Alioto T."/>
            <person name="Gomez Garrido J."/>
        </authorList>
    </citation>
    <scope>NUCLEOTIDE SEQUENCE</scope>
    <source>
        <strain evidence="3">A484AB</strain>
    </source>
</reference>
<keyword evidence="1" id="KW-0677">Repeat</keyword>
<keyword evidence="4" id="KW-1185">Reference proteome</keyword>
<dbReference type="SUPFAM" id="SSF54791">
    <property type="entry name" value="Eukaryotic type KH-domain (KH-domain type I)"/>
    <property type="match status" value="2"/>
</dbReference>
<feature type="region of interest" description="Disordered" evidence="2">
    <location>
        <begin position="332"/>
        <end position="384"/>
    </location>
</feature>
<dbReference type="CDD" id="cd00105">
    <property type="entry name" value="KH-I"/>
    <property type="match status" value="2"/>
</dbReference>
<accession>A0A6S7H3V0</accession>
<dbReference type="Pfam" id="PF00013">
    <property type="entry name" value="KH_1"/>
    <property type="match status" value="2"/>
</dbReference>
<dbReference type="InterPro" id="IPR004087">
    <property type="entry name" value="KH_dom"/>
</dbReference>
<dbReference type="OrthoDB" id="196131at2759"/>
<dbReference type="EMBL" id="CACRXK020003113">
    <property type="protein sequence ID" value="CAB3997492.1"/>
    <property type="molecule type" value="Genomic_DNA"/>
</dbReference>
<comment type="caution">
    <text evidence="3">The sequence shown here is derived from an EMBL/GenBank/DDBJ whole genome shotgun (WGS) entry which is preliminary data.</text>
</comment>
<evidence type="ECO:0000256" key="1">
    <source>
        <dbReference type="ARBA" id="ARBA00022737"/>
    </source>
</evidence>
<dbReference type="AlphaFoldDB" id="A0A6S7H3V0"/>
<feature type="compositionally biased region" description="Basic and acidic residues" evidence="2">
    <location>
        <begin position="839"/>
        <end position="856"/>
    </location>
</feature>
<name>A0A6S7H3V0_PARCT</name>
<evidence type="ECO:0000256" key="2">
    <source>
        <dbReference type="SAM" id="MobiDB-lite"/>
    </source>
</evidence>
<feature type="region of interest" description="Disordered" evidence="2">
    <location>
        <begin position="444"/>
        <end position="510"/>
    </location>
</feature>
<dbReference type="SMART" id="SM00322">
    <property type="entry name" value="KH"/>
    <property type="match status" value="2"/>
</dbReference>
<dbReference type="GO" id="GO:0003723">
    <property type="term" value="F:RNA binding"/>
    <property type="evidence" value="ECO:0007669"/>
    <property type="project" value="UniProtKB-UniRule"/>
</dbReference>
<sequence length="993" mass="113917">MALATTPMVNGMIRPACKRRMEKPAVVVMEDTRPSTCSYHKQCLSVLMDIYEKNTTMSDEAYDSKMKKIAEMVTSANESNTIFQTFCGISFLDRYQDTAIIACAMQDLDKRISNSSWRMEEKLEDKCIQLLTRMGTIENLSSLDADFICLLCQLCKSSNQYTVLFDLLLEIGRSVWPYLKRPLWNREPFVDFVADIFETIGKRLEELYPKNFCIAWKVIFENLVASKADMSYYSRLRLLAVIEHRHKKWTLPIDVEFYREQIEAVLTRKKEILAFLGLLSSRRKTSLTVKPGRSAADFLKRRQSYESQEVEERCSTSSGDGSEALNEVFEEDFDENESVFSPNTSTDGFRNKSLSNTEPKPNRGENTTNGYHDENNKNNDRETLLETKNYSVEDTKKTVCMTESVKQDSCLIERNGCSGEHKEFVVERQNRDVDRWKEQLKEQRAARNEEIEAQKIPRESGSDVPKDTGNDDGNDHGNDHGNIWQESGNSCQENEDRKNTRSEENLSVETGNGWQEMEDIWQESDNAWKENDMIWQDTQCTDDKISSLRNDDNASNETNINVPEHRSFLSDRRKELVKVHQKYVGRVIGAQGSRIASIQDESGARVHIIRPQKEKVVPARPAFSMSTVKNIVHNTLGIPKDKTSTTDDDTTEQVKNDVESKDDHEEFEFEIIGSNESIEKAKQKIESIISHAKRLENHTSLKRSFSEGDDFNRYFRNRKKVIIKVSDKYVGRVIGSGGSMIMTIEEESGAKVTFLKDRRTEKYRATQQERDIENRKEELQNELAKDGEQDERKDVEEPVEPQSETTRERNVEESKEHMTVIEEGQFQDEQKSVESGICSEEKQSGGDLFLPEKGDTCEESPRIVHAKVEGKANEAFDFEISGTDEQIEKATKKIEYIMKLVDNGEKKPFTRSFSCSTPRRGFKQFQRSLSCPIPDWGESCTGECASCQKGSYCRSFLLQKSESPSCWIRPEVLALTQDADWAEFIVKTKVGVI</sequence>
<dbReference type="Gene3D" id="3.30.1370.10">
    <property type="entry name" value="K Homology domain, type 1"/>
    <property type="match status" value="2"/>
</dbReference>
<protein>
    <submittedName>
        <fullName evidence="3">Uncharacterized protein LOC110041893</fullName>
    </submittedName>
</protein>
<feature type="region of interest" description="Disordered" evidence="2">
    <location>
        <begin position="762"/>
        <end position="856"/>
    </location>
</feature>
<dbReference type="InterPro" id="IPR004088">
    <property type="entry name" value="KH_dom_type_1"/>
</dbReference>
<evidence type="ECO:0000313" key="4">
    <source>
        <dbReference type="Proteomes" id="UP001152795"/>
    </source>
</evidence>
<feature type="compositionally biased region" description="Basic and acidic residues" evidence="2">
    <location>
        <begin position="805"/>
        <end position="820"/>
    </location>
</feature>
<feature type="region of interest" description="Disordered" evidence="2">
    <location>
        <begin position="637"/>
        <end position="660"/>
    </location>
</feature>
<feature type="compositionally biased region" description="Basic and acidic residues" evidence="2">
    <location>
        <begin position="494"/>
        <end position="504"/>
    </location>
</feature>
<dbReference type="PANTHER" id="PTHR10288">
    <property type="entry name" value="KH DOMAIN CONTAINING RNA BINDING PROTEIN"/>
    <property type="match status" value="1"/>
</dbReference>
<feature type="compositionally biased region" description="Basic and acidic residues" evidence="2">
    <location>
        <begin position="444"/>
        <end position="479"/>
    </location>
</feature>
<proteinExistence type="predicted"/>
<organism evidence="3 4">
    <name type="scientific">Paramuricea clavata</name>
    <name type="common">Red gorgonian</name>
    <name type="synonym">Violescent sea-whip</name>
    <dbReference type="NCBI Taxonomy" id="317549"/>
    <lineage>
        <taxon>Eukaryota</taxon>
        <taxon>Metazoa</taxon>
        <taxon>Cnidaria</taxon>
        <taxon>Anthozoa</taxon>
        <taxon>Octocorallia</taxon>
        <taxon>Malacalcyonacea</taxon>
        <taxon>Plexauridae</taxon>
        <taxon>Paramuricea</taxon>
    </lineage>
</organism>
<gene>
    <name evidence="3" type="ORF">PACLA_8A042943</name>
</gene>
<dbReference type="Proteomes" id="UP001152795">
    <property type="component" value="Unassembled WGS sequence"/>
</dbReference>
<feature type="compositionally biased region" description="Basic and acidic residues" evidence="2">
    <location>
        <begin position="371"/>
        <end position="384"/>
    </location>
</feature>
<feature type="compositionally biased region" description="Basic and acidic residues" evidence="2">
    <location>
        <begin position="762"/>
        <end position="796"/>
    </location>
</feature>
<dbReference type="PROSITE" id="PS50084">
    <property type="entry name" value="KH_TYPE_1"/>
    <property type="match status" value="2"/>
</dbReference>
<evidence type="ECO:0000313" key="3">
    <source>
        <dbReference type="EMBL" id="CAB3997492.1"/>
    </source>
</evidence>
<dbReference type="InterPro" id="IPR036612">
    <property type="entry name" value="KH_dom_type_1_sf"/>
</dbReference>